<reference evidence="1 2" key="1">
    <citation type="journal article" date="2019" name="Sci. Rep.">
        <title>Orb-weaving spider Araneus ventricosus genome elucidates the spidroin gene catalogue.</title>
        <authorList>
            <person name="Kono N."/>
            <person name="Nakamura H."/>
            <person name="Ohtoshi R."/>
            <person name="Moran D.A.P."/>
            <person name="Shinohara A."/>
            <person name="Yoshida Y."/>
            <person name="Fujiwara M."/>
            <person name="Mori M."/>
            <person name="Tomita M."/>
            <person name="Arakawa K."/>
        </authorList>
    </citation>
    <scope>NUCLEOTIDE SEQUENCE [LARGE SCALE GENOMIC DNA]</scope>
</reference>
<name>A0A4Y2D4K6_ARAVE</name>
<organism evidence="1 2">
    <name type="scientific">Araneus ventricosus</name>
    <name type="common">Orbweaver spider</name>
    <name type="synonym">Epeira ventricosa</name>
    <dbReference type="NCBI Taxonomy" id="182803"/>
    <lineage>
        <taxon>Eukaryota</taxon>
        <taxon>Metazoa</taxon>
        <taxon>Ecdysozoa</taxon>
        <taxon>Arthropoda</taxon>
        <taxon>Chelicerata</taxon>
        <taxon>Arachnida</taxon>
        <taxon>Araneae</taxon>
        <taxon>Araneomorphae</taxon>
        <taxon>Entelegynae</taxon>
        <taxon>Araneoidea</taxon>
        <taxon>Araneidae</taxon>
        <taxon>Araneus</taxon>
    </lineage>
</organism>
<evidence type="ECO:0000313" key="1">
    <source>
        <dbReference type="EMBL" id="GBM11239.1"/>
    </source>
</evidence>
<evidence type="ECO:0000313" key="2">
    <source>
        <dbReference type="Proteomes" id="UP000499080"/>
    </source>
</evidence>
<proteinExistence type="predicted"/>
<dbReference type="EMBL" id="BGPR01000297">
    <property type="protein sequence ID" value="GBM11239.1"/>
    <property type="molecule type" value="Genomic_DNA"/>
</dbReference>
<sequence length="101" mass="11422">MDAPSSPLPRKDPQFFDSYSSPSSYPIFPPHPILCTCYTLPASRATITCPHPWGRHSWWNNLPSIRIKSMGFIARCGERSVFVTDFGYGTFLLSCLFYIVA</sequence>
<comment type="caution">
    <text evidence="1">The sequence shown here is derived from an EMBL/GenBank/DDBJ whole genome shotgun (WGS) entry which is preliminary data.</text>
</comment>
<dbReference type="AlphaFoldDB" id="A0A4Y2D4K6"/>
<accession>A0A4Y2D4K6</accession>
<protein>
    <submittedName>
        <fullName evidence="1">Uncharacterized protein</fullName>
    </submittedName>
</protein>
<keyword evidence="2" id="KW-1185">Reference proteome</keyword>
<dbReference type="Proteomes" id="UP000499080">
    <property type="component" value="Unassembled WGS sequence"/>
</dbReference>
<gene>
    <name evidence="1" type="ORF">AVEN_267811_1</name>
</gene>